<dbReference type="InterPro" id="IPR000276">
    <property type="entry name" value="GPCR_Rhodpsn"/>
</dbReference>
<keyword evidence="3 9" id="KW-0812">Transmembrane</keyword>
<name>A0A812BEK5_ACAPH</name>
<sequence>MESFFLPSEEPSTETSLLVPGRQGNLHRFTDSGVGQLASFVTDRVSSTFEKRWNYSPFEFKNETLNQLTVPYTLAETAAIATICAIMSLTTIIGNILVVVAFKVEKQLQTVSNYFLLSLAVADLAIGVVSMPFFTLYLLYGYKWPLGATLCDCWLAIDYTMSNASVANLLIISFDRYFSVTRPLTYRARRTPRRAAIMIGCAWTISILLWTPWIFSWPYIEGQRTVPANDCYIQFLKTNSYVTIVTALLAFYFPVSIMTFLYYKIWRATEKRKKRLVTLTADRQHNNSKRSTCSSDDESLATSMHQRWANSSPEISEIDSFTEHFNNHPENYQKKWMKVLKRCCLVDKEMDYKENSEKVDSMLSSVITKDVPQSDSSAPTRRLALYTTALSNSLKTNSQAIHSDNDSKFNSSIALRRSRNTEQGACRAHTVATESECVSFYNHHLDSIYVKIPNKEKLTFRLVKETKLENAEPVIENDDSEDDSNRTESRKSNSEATFRVQNQKNRKTENEVFKAKAADENDSNTSTPVMSRKTTPTLDLTSIARQTKLARWVIERMRTQQVKRKKQQGYQEKKAAKILSAILLAFIITWTPYNFFTVFQVFCEDCVNGTVYAIGYSLCYLNSTINPLCYALCNVNFRTTFLRILFCRTKRNAGYQKTILLQRHRRLHLSGSYSPSGSAKKRWTDEK</sequence>
<comment type="caution">
    <text evidence="13">The sequence shown here is derived from an EMBL/GenBank/DDBJ whole genome shotgun (WGS) entry which is preliminary data.</text>
</comment>
<evidence type="ECO:0000256" key="11">
    <source>
        <dbReference type="SAM" id="Phobius"/>
    </source>
</evidence>
<dbReference type="SUPFAM" id="SSF81321">
    <property type="entry name" value="Family A G protein-coupled receptor-like"/>
    <property type="match status" value="1"/>
</dbReference>
<evidence type="ECO:0000259" key="12">
    <source>
        <dbReference type="PROSITE" id="PS50262"/>
    </source>
</evidence>
<dbReference type="GO" id="GO:0005886">
    <property type="term" value="C:plasma membrane"/>
    <property type="evidence" value="ECO:0007669"/>
    <property type="project" value="UniProtKB-SubCell"/>
</dbReference>
<feature type="transmembrane region" description="Helical" evidence="11">
    <location>
        <begin position="114"/>
        <end position="142"/>
    </location>
</feature>
<feature type="transmembrane region" description="Helical" evidence="11">
    <location>
        <begin position="240"/>
        <end position="263"/>
    </location>
</feature>
<evidence type="ECO:0000256" key="9">
    <source>
        <dbReference type="RuleBase" id="RU000688"/>
    </source>
</evidence>
<dbReference type="OrthoDB" id="10071887at2759"/>
<feature type="compositionally biased region" description="Polar residues" evidence="10">
    <location>
        <begin position="494"/>
        <end position="503"/>
    </location>
</feature>
<dbReference type="GO" id="GO:0004993">
    <property type="term" value="F:G protein-coupled serotonin receptor activity"/>
    <property type="evidence" value="ECO:0007669"/>
    <property type="project" value="TreeGrafter"/>
</dbReference>
<dbReference type="PRINTS" id="PR00243">
    <property type="entry name" value="MUSCARINICR"/>
</dbReference>
<gene>
    <name evidence="13" type="ORF">SPHA_14191</name>
</gene>
<evidence type="ECO:0000256" key="7">
    <source>
        <dbReference type="ARBA" id="ARBA00023170"/>
    </source>
</evidence>
<feature type="compositionally biased region" description="Polar residues" evidence="10">
    <location>
        <begin position="523"/>
        <end position="532"/>
    </location>
</feature>
<feature type="transmembrane region" description="Helical" evidence="11">
    <location>
        <begin position="154"/>
        <end position="174"/>
    </location>
</feature>
<evidence type="ECO:0000256" key="8">
    <source>
        <dbReference type="ARBA" id="ARBA00023224"/>
    </source>
</evidence>
<keyword evidence="7 9" id="KW-0675">Receptor</keyword>
<feature type="compositionally biased region" description="Basic and acidic residues" evidence="10">
    <location>
        <begin position="506"/>
        <end position="519"/>
    </location>
</feature>
<evidence type="ECO:0000256" key="10">
    <source>
        <dbReference type="SAM" id="MobiDB-lite"/>
    </source>
</evidence>
<feature type="compositionally biased region" description="Basic and acidic residues" evidence="10">
    <location>
        <begin position="483"/>
        <end position="493"/>
    </location>
</feature>
<evidence type="ECO:0000256" key="4">
    <source>
        <dbReference type="ARBA" id="ARBA00022989"/>
    </source>
</evidence>
<dbReference type="EMBL" id="CAHIKZ030000482">
    <property type="protein sequence ID" value="CAE1176529.1"/>
    <property type="molecule type" value="Genomic_DNA"/>
</dbReference>
<dbReference type="PROSITE" id="PS00237">
    <property type="entry name" value="G_PROTEIN_RECEP_F1_1"/>
    <property type="match status" value="1"/>
</dbReference>
<dbReference type="GO" id="GO:0016907">
    <property type="term" value="F:G protein-coupled acetylcholine receptor activity"/>
    <property type="evidence" value="ECO:0007669"/>
    <property type="project" value="InterPro"/>
</dbReference>
<dbReference type="Gene3D" id="1.20.1070.10">
    <property type="entry name" value="Rhodopsin 7-helix transmembrane proteins"/>
    <property type="match status" value="2"/>
</dbReference>
<dbReference type="InterPro" id="IPR000995">
    <property type="entry name" value="Musac_Ach_rcpt"/>
</dbReference>
<evidence type="ECO:0000256" key="1">
    <source>
        <dbReference type="ARBA" id="ARBA00004651"/>
    </source>
</evidence>
<keyword evidence="6 11" id="KW-0472">Membrane</keyword>
<dbReference type="Proteomes" id="UP000597762">
    <property type="component" value="Unassembled WGS sequence"/>
</dbReference>
<feature type="transmembrane region" description="Helical" evidence="11">
    <location>
        <begin position="195"/>
        <end position="220"/>
    </location>
</feature>
<comment type="similarity">
    <text evidence="9">Belongs to the G-protein coupled receptor 1 family.</text>
</comment>
<dbReference type="GO" id="GO:0030425">
    <property type="term" value="C:dendrite"/>
    <property type="evidence" value="ECO:0007669"/>
    <property type="project" value="TreeGrafter"/>
</dbReference>
<dbReference type="PROSITE" id="PS50262">
    <property type="entry name" value="G_PROTEIN_RECEP_F1_2"/>
    <property type="match status" value="1"/>
</dbReference>
<reference evidence="13" key="1">
    <citation type="submission" date="2021-01" db="EMBL/GenBank/DDBJ databases">
        <authorList>
            <person name="Li R."/>
            <person name="Bekaert M."/>
        </authorList>
    </citation>
    <scope>NUCLEOTIDE SEQUENCE</scope>
    <source>
        <strain evidence="13">Farmed</strain>
    </source>
</reference>
<evidence type="ECO:0000256" key="6">
    <source>
        <dbReference type="ARBA" id="ARBA00023136"/>
    </source>
</evidence>
<dbReference type="GO" id="GO:0007187">
    <property type="term" value="P:G protein-coupled receptor signaling pathway, coupled to cyclic nucleotide second messenger"/>
    <property type="evidence" value="ECO:0007669"/>
    <property type="project" value="TreeGrafter"/>
</dbReference>
<dbReference type="GO" id="GO:0045202">
    <property type="term" value="C:synapse"/>
    <property type="evidence" value="ECO:0007669"/>
    <property type="project" value="TreeGrafter"/>
</dbReference>
<feature type="region of interest" description="Disordered" evidence="10">
    <location>
        <begin position="473"/>
        <end position="532"/>
    </location>
</feature>
<feature type="transmembrane region" description="Helical" evidence="11">
    <location>
        <begin position="575"/>
        <end position="593"/>
    </location>
</feature>
<dbReference type="PANTHER" id="PTHR24247">
    <property type="entry name" value="5-HYDROXYTRYPTAMINE RECEPTOR"/>
    <property type="match status" value="1"/>
</dbReference>
<dbReference type="InterPro" id="IPR017452">
    <property type="entry name" value="GPCR_Rhodpsn_7TM"/>
</dbReference>
<evidence type="ECO:0000313" key="14">
    <source>
        <dbReference type="Proteomes" id="UP000597762"/>
    </source>
</evidence>
<dbReference type="GO" id="GO:0007197">
    <property type="term" value="P:adenylate cyclase-inhibiting G protein-coupled acetylcholine receptor signaling pathway"/>
    <property type="evidence" value="ECO:0007669"/>
    <property type="project" value="TreeGrafter"/>
</dbReference>
<keyword evidence="2" id="KW-1003">Cell membrane</keyword>
<evidence type="ECO:0000256" key="5">
    <source>
        <dbReference type="ARBA" id="ARBA00023040"/>
    </source>
</evidence>
<protein>
    <submittedName>
        <fullName evidence="13">CHRM3</fullName>
    </submittedName>
</protein>
<organism evidence="13 14">
    <name type="scientific">Acanthosepion pharaonis</name>
    <name type="common">Pharaoh cuttlefish</name>
    <name type="synonym">Sepia pharaonis</name>
    <dbReference type="NCBI Taxonomy" id="158019"/>
    <lineage>
        <taxon>Eukaryota</taxon>
        <taxon>Metazoa</taxon>
        <taxon>Spiralia</taxon>
        <taxon>Lophotrochozoa</taxon>
        <taxon>Mollusca</taxon>
        <taxon>Cephalopoda</taxon>
        <taxon>Coleoidea</taxon>
        <taxon>Decapodiformes</taxon>
        <taxon>Sepiida</taxon>
        <taxon>Sepiina</taxon>
        <taxon>Sepiidae</taxon>
        <taxon>Acanthosepion</taxon>
    </lineage>
</organism>
<dbReference type="PANTHER" id="PTHR24247:SF265">
    <property type="entry name" value="MUSCARINIC ACETYLCHOLINE RECEPTOR DM1"/>
    <property type="match status" value="1"/>
</dbReference>
<keyword evidence="14" id="KW-1185">Reference proteome</keyword>
<feature type="domain" description="G-protein coupled receptors family 1 profile" evidence="12">
    <location>
        <begin position="94"/>
        <end position="630"/>
    </location>
</feature>
<dbReference type="AlphaFoldDB" id="A0A812BEK5"/>
<feature type="transmembrane region" description="Helical" evidence="11">
    <location>
        <begin position="78"/>
        <end position="102"/>
    </location>
</feature>
<comment type="subcellular location">
    <subcellularLocation>
        <location evidence="1">Cell membrane</location>
        <topology evidence="1">Multi-pass membrane protein</topology>
    </subcellularLocation>
</comment>
<evidence type="ECO:0000256" key="3">
    <source>
        <dbReference type="ARBA" id="ARBA00022692"/>
    </source>
</evidence>
<keyword evidence="8 9" id="KW-0807">Transducer</keyword>
<evidence type="ECO:0000313" key="13">
    <source>
        <dbReference type="EMBL" id="CAE1176529.1"/>
    </source>
</evidence>
<keyword evidence="5 9" id="KW-0297">G-protein coupled receptor</keyword>
<keyword evidence="4 11" id="KW-1133">Transmembrane helix</keyword>
<proteinExistence type="inferred from homology"/>
<dbReference type="Pfam" id="PF00001">
    <property type="entry name" value="7tm_1"/>
    <property type="match status" value="2"/>
</dbReference>
<evidence type="ECO:0000256" key="2">
    <source>
        <dbReference type="ARBA" id="ARBA00022475"/>
    </source>
</evidence>
<dbReference type="PRINTS" id="PR00237">
    <property type="entry name" value="GPCRRHODOPSN"/>
</dbReference>
<accession>A0A812BEK5</accession>